<evidence type="ECO:0000313" key="1">
    <source>
        <dbReference type="EMBL" id="CAJ1377027.1"/>
    </source>
</evidence>
<proteinExistence type="predicted"/>
<evidence type="ECO:0000313" key="2">
    <source>
        <dbReference type="Proteomes" id="UP001178507"/>
    </source>
</evidence>
<gene>
    <name evidence="1" type="ORF">EVOR1521_LOCUS5941</name>
</gene>
<name>A0AA36MS04_9DINO</name>
<dbReference type="Proteomes" id="UP001178507">
    <property type="component" value="Unassembled WGS sequence"/>
</dbReference>
<protein>
    <submittedName>
        <fullName evidence="1">Uncharacterized protein</fullName>
    </submittedName>
</protein>
<dbReference type="AlphaFoldDB" id="A0AA36MS04"/>
<organism evidence="1 2">
    <name type="scientific">Effrenium voratum</name>
    <dbReference type="NCBI Taxonomy" id="2562239"/>
    <lineage>
        <taxon>Eukaryota</taxon>
        <taxon>Sar</taxon>
        <taxon>Alveolata</taxon>
        <taxon>Dinophyceae</taxon>
        <taxon>Suessiales</taxon>
        <taxon>Symbiodiniaceae</taxon>
        <taxon>Effrenium</taxon>
    </lineage>
</organism>
<accession>A0AA36MS04</accession>
<comment type="caution">
    <text evidence="1">The sequence shown here is derived from an EMBL/GenBank/DDBJ whole genome shotgun (WGS) entry which is preliminary data.</text>
</comment>
<sequence>MEDEDGADSLSQRPPRIASLMATKAHPQRELLFKAIHPSDTLEEWMEKGLHRLEEDGEVWLEGFLKLPVAYSGCDKESLLIYAAKTQTQVYPIPLEITEENDGSRPPACRS</sequence>
<reference evidence="1" key="1">
    <citation type="submission" date="2023-08" db="EMBL/GenBank/DDBJ databases">
        <authorList>
            <person name="Chen Y."/>
            <person name="Shah S."/>
            <person name="Dougan E. K."/>
            <person name="Thang M."/>
            <person name="Chan C."/>
        </authorList>
    </citation>
    <scope>NUCLEOTIDE SEQUENCE</scope>
</reference>
<keyword evidence="2" id="KW-1185">Reference proteome</keyword>
<dbReference type="EMBL" id="CAUJNA010000439">
    <property type="protein sequence ID" value="CAJ1377027.1"/>
    <property type="molecule type" value="Genomic_DNA"/>
</dbReference>